<dbReference type="PANTHER" id="PTHR39082">
    <property type="entry name" value="PHOSPHOLIPASE C-BETA-2-RELATED"/>
    <property type="match status" value="1"/>
</dbReference>
<dbReference type="Pfam" id="PF24481">
    <property type="entry name" value="CT398_CC"/>
    <property type="match status" value="1"/>
</dbReference>
<feature type="domain" description="CT398-like coiled coil hairpin" evidence="3">
    <location>
        <begin position="14"/>
        <end position="193"/>
    </location>
</feature>
<feature type="domain" description="C4-type zinc ribbon" evidence="2">
    <location>
        <begin position="204"/>
        <end position="238"/>
    </location>
</feature>
<dbReference type="AlphaFoldDB" id="A0A853DHY8"/>
<evidence type="ECO:0008006" key="6">
    <source>
        <dbReference type="Google" id="ProtNLM"/>
    </source>
</evidence>
<sequence length="246" mass="27765">MKADTSRQWRLLDLQKLDTRLDQIAHRERTLPLNAEVEQAQQQVRTVEEEVVLARTALSDVDREITRADVDVQQVRDRAARNQSRLDAGQGTAKDLQALQHELEALARRQGDLEEIELEVMERAEELRTTLARREEELETGRARLDKLEGERGGELRELTTERERITADRSNVAAGVGQDLLDLYTRIREQRGGIGAAALSQRRCGGCGLEIDQSELARIRGAADDEVLRHDECGRILVRTAESGL</sequence>
<dbReference type="Gene3D" id="1.10.287.1490">
    <property type="match status" value="1"/>
</dbReference>
<reference evidence="4 5" key="1">
    <citation type="submission" date="2020-07" db="EMBL/GenBank/DDBJ databases">
        <title>Sequencing the genomes of 1000 actinobacteria strains.</title>
        <authorList>
            <person name="Klenk H.-P."/>
        </authorList>
    </citation>
    <scope>NUCLEOTIDE SEQUENCE [LARGE SCALE GENOMIC DNA]</scope>
    <source>
        <strain evidence="4 5">DSM 29531</strain>
    </source>
</reference>
<gene>
    <name evidence="4" type="ORF">HNR15_001323</name>
</gene>
<dbReference type="RefSeq" id="WP_179480182.1">
    <property type="nucleotide sequence ID" value="NZ_JACCFW010000001.1"/>
</dbReference>
<evidence type="ECO:0000259" key="3">
    <source>
        <dbReference type="Pfam" id="PF24481"/>
    </source>
</evidence>
<dbReference type="InterPro" id="IPR056003">
    <property type="entry name" value="CT398_CC_hairpin"/>
</dbReference>
<proteinExistence type="predicted"/>
<protein>
    <recommendedName>
        <fullName evidence="6">C4-type zinc ribbon domain-containing protein</fullName>
    </recommendedName>
</protein>
<evidence type="ECO:0000313" key="4">
    <source>
        <dbReference type="EMBL" id="NYJ74360.1"/>
    </source>
</evidence>
<dbReference type="Pfam" id="PF02591">
    <property type="entry name" value="Zn_ribbon_9"/>
    <property type="match status" value="1"/>
</dbReference>
<dbReference type="EMBL" id="JACCFW010000001">
    <property type="protein sequence ID" value="NYJ74360.1"/>
    <property type="molecule type" value="Genomic_DNA"/>
</dbReference>
<feature type="coiled-coil region" evidence="1">
    <location>
        <begin position="96"/>
        <end position="151"/>
    </location>
</feature>
<dbReference type="InterPro" id="IPR003743">
    <property type="entry name" value="Zf-RING_7"/>
</dbReference>
<evidence type="ECO:0000256" key="1">
    <source>
        <dbReference type="SAM" id="Coils"/>
    </source>
</evidence>
<dbReference type="PANTHER" id="PTHR39082:SF1">
    <property type="entry name" value="SCAVENGER RECEPTOR CLASS A MEMBER 3"/>
    <property type="match status" value="1"/>
</dbReference>
<dbReference type="InterPro" id="IPR052376">
    <property type="entry name" value="Oxidative_Scav/Glycosyltrans"/>
</dbReference>
<comment type="caution">
    <text evidence="4">The sequence shown here is derived from an EMBL/GenBank/DDBJ whole genome shotgun (WGS) entry which is preliminary data.</text>
</comment>
<keyword evidence="5" id="KW-1185">Reference proteome</keyword>
<organism evidence="4 5">
    <name type="scientific">Allobranchiibius huperziae</name>
    <dbReference type="NCBI Taxonomy" id="1874116"/>
    <lineage>
        <taxon>Bacteria</taxon>
        <taxon>Bacillati</taxon>
        <taxon>Actinomycetota</taxon>
        <taxon>Actinomycetes</taxon>
        <taxon>Micrococcales</taxon>
        <taxon>Dermacoccaceae</taxon>
        <taxon>Allobranchiibius</taxon>
    </lineage>
</organism>
<accession>A0A853DHY8</accession>
<keyword evidence="1" id="KW-0175">Coiled coil</keyword>
<evidence type="ECO:0000259" key="2">
    <source>
        <dbReference type="Pfam" id="PF02591"/>
    </source>
</evidence>
<dbReference type="Proteomes" id="UP000571817">
    <property type="component" value="Unassembled WGS sequence"/>
</dbReference>
<name>A0A853DHY8_9MICO</name>
<evidence type="ECO:0000313" key="5">
    <source>
        <dbReference type="Proteomes" id="UP000571817"/>
    </source>
</evidence>